<evidence type="ECO:0000256" key="16">
    <source>
        <dbReference type="SAM" id="Coils"/>
    </source>
</evidence>
<dbReference type="KEGG" id="ptx:ABW99_02735"/>
<dbReference type="STRING" id="445709.ABW99_02735"/>
<dbReference type="CDD" id="cd00082">
    <property type="entry name" value="HisKA"/>
    <property type="match status" value="1"/>
</dbReference>
<evidence type="ECO:0000256" key="11">
    <source>
        <dbReference type="ARBA" id="ARBA00022840"/>
    </source>
</evidence>
<keyword evidence="9" id="KW-0547">Nucleotide-binding</keyword>
<feature type="domain" description="Histidine kinase" evidence="18">
    <location>
        <begin position="422"/>
        <end position="634"/>
    </location>
</feature>
<gene>
    <name evidence="19" type="ORF">ABW99_02735</name>
</gene>
<dbReference type="SUPFAM" id="SSF103190">
    <property type="entry name" value="Sensory domain-like"/>
    <property type="match status" value="1"/>
</dbReference>
<dbReference type="InterPro" id="IPR004358">
    <property type="entry name" value="Sig_transdc_His_kin-like_C"/>
</dbReference>
<dbReference type="InterPro" id="IPR036097">
    <property type="entry name" value="HisK_dim/P_sf"/>
</dbReference>
<evidence type="ECO:0000256" key="17">
    <source>
        <dbReference type="SAM" id="Phobius"/>
    </source>
</evidence>
<protein>
    <recommendedName>
        <fullName evidence="15">C4-dicarboxylate transport sensor protein DctB</fullName>
        <ecNumber evidence="3">2.7.13.3</ecNumber>
    </recommendedName>
</protein>
<organism evidence="19 20">
    <name type="scientific">Pandoraea thiooxydans</name>
    <dbReference type="NCBI Taxonomy" id="445709"/>
    <lineage>
        <taxon>Bacteria</taxon>
        <taxon>Pseudomonadati</taxon>
        <taxon>Pseudomonadota</taxon>
        <taxon>Betaproteobacteria</taxon>
        <taxon>Burkholderiales</taxon>
        <taxon>Burkholderiaceae</taxon>
        <taxon>Pandoraea</taxon>
    </lineage>
</organism>
<evidence type="ECO:0000256" key="2">
    <source>
        <dbReference type="ARBA" id="ARBA00004429"/>
    </source>
</evidence>
<keyword evidence="7" id="KW-0808">Transferase</keyword>
<dbReference type="InterPro" id="IPR029151">
    <property type="entry name" value="Sensor-like_sf"/>
</dbReference>
<dbReference type="Gene3D" id="3.30.565.10">
    <property type="entry name" value="Histidine kinase-like ATPase, C-terminal domain"/>
    <property type="match status" value="1"/>
</dbReference>
<evidence type="ECO:0000256" key="12">
    <source>
        <dbReference type="ARBA" id="ARBA00022989"/>
    </source>
</evidence>
<evidence type="ECO:0000256" key="10">
    <source>
        <dbReference type="ARBA" id="ARBA00022777"/>
    </source>
</evidence>
<dbReference type="SUPFAM" id="SSF55874">
    <property type="entry name" value="ATPase domain of HSP90 chaperone/DNA topoisomerase II/histidine kinase"/>
    <property type="match status" value="1"/>
</dbReference>
<dbReference type="AlphaFoldDB" id="A0A0G3EZW0"/>
<keyword evidence="13" id="KW-0902">Two-component regulatory system</keyword>
<keyword evidence="10" id="KW-0418">Kinase</keyword>
<comment type="catalytic activity">
    <reaction evidence="1">
        <text>ATP + protein L-histidine = ADP + protein N-phospho-L-histidine.</text>
        <dbReference type="EC" id="2.7.13.3"/>
    </reaction>
</comment>
<evidence type="ECO:0000256" key="14">
    <source>
        <dbReference type="ARBA" id="ARBA00023136"/>
    </source>
</evidence>
<dbReference type="GO" id="GO:0005524">
    <property type="term" value="F:ATP binding"/>
    <property type="evidence" value="ECO:0007669"/>
    <property type="project" value="UniProtKB-KW"/>
</dbReference>
<dbReference type="GO" id="GO:0005886">
    <property type="term" value="C:plasma membrane"/>
    <property type="evidence" value="ECO:0007669"/>
    <property type="project" value="UniProtKB-SubCell"/>
</dbReference>
<evidence type="ECO:0000313" key="19">
    <source>
        <dbReference type="EMBL" id="AKJ70321.2"/>
    </source>
</evidence>
<evidence type="ECO:0000256" key="4">
    <source>
        <dbReference type="ARBA" id="ARBA00022475"/>
    </source>
</evidence>
<dbReference type="OrthoDB" id="9772100at2"/>
<dbReference type="Gene3D" id="1.10.287.130">
    <property type="match status" value="1"/>
</dbReference>
<name>A0A0G3EZW0_9BURK</name>
<dbReference type="InterPro" id="IPR033479">
    <property type="entry name" value="dCache_1"/>
</dbReference>
<dbReference type="FunFam" id="1.10.287.130:FF:000049">
    <property type="entry name" value="C4-dicarboxylate transport sensor protein DctB"/>
    <property type="match status" value="1"/>
</dbReference>
<keyword evidence="4" id="KW-1003">Cell membrane</keyword>
<proteinExistence type="predicted"/>
<evidence type="ECO:0000256" key="8">
    <source>
        <dbReference type="ARBA" id="ARBA00022692"/>
    </source>
</evidence>
<keyword evidence="8 17" id="KW-0812">Transmembrane</keyword>
<evidence type="ECO:0000313" key="20">
    <source>
        <dbReference type="Proteomes" id="UP000036700"/>
    </source>
</evidence>
<dbReference type="PANTHER" id="PTHR43065">
    <property type="entry name" value="SENSOR HISTIDINE KINASE"/>
    <property type="match status" value="1"/>
</dbReference>
<dbReference type="InterPro" id="IPR003594">
    <property type="entry name" value="HATPase_dom"/>
</dbReference>
<dbReference type="Pfam" id="PF02743">
    <property type="entry name" value="dCache_1"/>
    <property type="match status" value="1"/>
</dbReference>
<dbReference type="Pfam" id="PF00512">
    <property type="entry name" value="HisKA"/>
    <property type="match status" value="1"/>
</dbReference>
<evidence type="ECO:0000256" key="1">
    <source>
        <dbReference type="ARBA" id="ARBA00000085"/>
    </source>
</evidence>
<keyword evidence="14 17" id="KW-0472">Membrane</keyword>
<dbReference type="GO" id="GO:0000155">
    <property type="term" value="F:phosphorelay sensor kinase activity"/>
    <property type="evidence" value="ECO:0007669"/>
    <property type="project" value="InterPro"/>
</dbReference>
<dbReference type="Gene3D" id="3.30.450.20">
    <property type="entry name" value="PAS domain"/>
    <property type="match status" value="2"/>
</dbReference>
<dbReference type="Proteomes" id="UP000036700">
    <property type="component" value="Chromosome"/>
</dbReference>
<evidence type="ECO:0000256" key="5">
    <source>
        <dbReference type="ARBA" id="ARBA00022519"/>
    </source>
</evidence>
<dbReference type="PRINTS" id="PR00344">
    <property type="entry name" value="BCTRLSENSOR"/>
</dbReference>
<dbReference type="PANTHER" id="PTHR43065:SF46">
    <property type="entry name" value="C4-DICARBOXYLATE TRANSPORT SENSOR PROTEIN DCTB"/>
    <property type="match status" value="1"/>
</dbReference>
<keyword evidence="20" id="KW-1185">Reference proteome</keyword>
<dbReference type="SUPFAM" id="SSF47384">
    <property type="entry name" value="Homodimeric domain of signal transducing histidine kinase"/>
    <property type="match status" value="1"/>
</dbReference>
<feature type="coiled-coil region" evidence="16">
    <location>
        <begin position="347"/>
        <end position="381"/>
    </location>
</feature>
<dbReference type="RefSeq" id="WP_052892569.1">
    <property type="nucleotide sequence ID" value="NZ_CP011568.3"/>
</dbReference>
<reference evidence="20" key="1">
    <citation type="submission" date="2015-06" db="EMBL/GenBank/DDBJ databases">
        <authorList>
            <person name="Lim Y.L."/>
            <person name="Ee R."/>
            <person name="Yong D."/>
            <person name="How K.Y."/>
            <person name="Yin W.F."/>
            <person name="Chan K.G."/>
        </authorList>
    </citation>
    <scope>NUCLEOTIDE SEQUENCE [LARGE SCALE GENOMIC DNA]</scope>
    <source>
        <strain evidence="20">DSM 25325</strain>
    </source>
</reference>
<sequence length="642" mass="70597">MTPSTQASRAGRLAARLSARPWVTQGIKIILLLSLITVGAWRVYLYAERIEIGDMRDSAQHRLDIYESAVTSAIARYDYLTGLLNLNPDVIALLRHPNDPVLIDKVNRYLAAVNADARTNTLYVMDLQGTTLAASNWSTPISFVGANFSFRPYFIDAMKNGHGTFYGLGTTSKQAGYFYAERIYADGKPIGVATAKIDLDKVEQVWKQSTETVMVADANGVVFLTSFPGWKFKALHPLTPQAREEIAATRQYNAPGALELIGLHQVERLSQNASIVALPQHSRFAASASNPFRPEYLLVSRPVSGTDWHIMILSNVTSARVAARNAAFDTALGLAFVSIAVLYVLQRRRIISQRLAMEETLQRLNDELERKVARRTEALSRSNNSLRSEITRHKQTEATLKATLEELVQAGKMAALGQMSAGVTHELNQPLAALRTLSDNALMFLERGRTGETQDNLRMISELIERMGKITAQLKRFARKSPPDMRAVSVDTAISNALFLIEPRLRKESVTLDYAKPPVASYVLADANRLEQVLVNLFANALDAMAHSEHRQLSVIVQTDAERSTITVRDTGDGLSEAAQAHLFEPFFTTKAQGAGLGLGLAISAGILREFGGSLRGTNWDGGAEFIVTLRTAAQNNALETE</sequence>
<evidence type="ECO:0000256" key="13">
    <source>
        <dbReference type="ARBA" id="ARBA00023012"/>
    </source>
</evidence>
<evidence type="ECO:0000256" key="6">
    <source>
        <dbReference type="ARBA" id="ARBA00022553"/>
    </source>
</evidence>
<feature type="transmembrane region" description="Helical" evidence="17">
    <location>
        <begin position="26"/>
        <end position="47"/>
    </location>
</feature>
<evidence type="ECO:0000256" key="15">
    <source>
        <dbReference type="ARBA" id="ARBA00073143"/>
    </source>
</evidence>
<evidence type="ECO:0000259" key="18">
    <source>
        <dbReference type="PROSITE" id="PS50109"/>
    </source>
</evidence>
<evidence type="ECO:0000256" key="3">
    <source>
        <dbReference type="ARBA" id="ARBA00012438"/>
    </source>
</evidence>
<dbReference type="PROSITE" id="PS50109">
    <property type="entry name" value="HIS_KIN"/>
    <property type="match status" value="1"/>
</dbReference>
<dbReference type="InterPro" id="IPR017055">
    <property type="entry name" value="Sig_transdc_His_kinase_DctB"/>
</dbReference>
<evidence type="ECO:0000256" key="7">
    <source>
        <dbReference type="ARBA" id="ARBA00022679"/>
    </source>
</evidence>
<keyword evidence="11" id="KW-0067">ATP-binding</keyword>
<dbReference type="SMART" id="SM00387">
    <property type="entry name" value="HATPase_c"/>
    <property type="match status" value="1"/>
</dbReference>
<keyword evidence="12 17" id="KW-1133">Transmembrane helix</keyword>
<keyword evidence="6" id="KW-0597">Phosphoprotein</keyword>
<accession>A0A0G3EZW0</accession>
<dbReference type="PIRSF" id="PIRSF036431">
    <property type="entry name" value="STHK_DctB"/>
    <property type="match status" value="1"/>
</dbReference>
<keyword evidence="16" id="KW-0175">Coiled coil</keyword>
<dbReference type="InterPro" id="IPR003661">
    <property type="entry name" value="HisK_dim/P_dom"/>
</dbReference>
<dbReference type="Pfam" id="PF02518">
    <property type="entry name" value="HATPase_c"/>
    <property type="match status" value="1"/>
</dbReference>
<dbReference type="EC" id="2.7.13.3" evidence="3"/>
<dbReference type="EMBL" id="CP011568">
    <property type="protein sequence ID" value="AKJ70321.2"/>
    <property type="molecule type" value="Genomic_DNA"/>
</dbReference>
<comment type="subcellular location">
    <subcellularLocation>
        <location evidence="2">Cell inner membrane</location>
        <topology evidence="2">Multi-pass membrane protein</topology>
    </subcellularLocation>
</comment>
<dbReference type="InterPro" id="IPR036890">
    <property type="entry name" value="HATPase_C_sf"/>
</dbReference>
<keyword evidence="5" id="KW-0997">Cell inner membrane</keyword>
<dbReference type="SMART" id="SM00388">
    <property type="entry name" value="HisKA"/>
    <property type="match status" value="1"/>
</dbReference>
<dbReference type="InterPro" id="IPR005467">
    <property type="entry name" value="His_kinase_dom"/>
</dbReference>
<evidence type="ECO:0000256" key="9">
    <source>
        <dbReference type="ARBA" id="ARBA00022741"/>
    </source>
</evidence>